<dbReference type="InterPro" id="IPR051804">
    <property type="entry name" value="Carb_Metab_Reg_Kinase/Isom"/>
</dbReference>
<comment type="cofactor">
    <cofactor evidence="3">
        <name>Zn(2+)</name>
        <dbReference type="ChEBI" id="CHEBI:29105"/>
    </cofactor>
    <text evidence="3">Binds 1 zinc ion per subunit.</text>
</comment>
<comment type="caution">
    <text evidence="6">The sequence shown here is derived from an EMBL/GenBank/DDBJ whole genome shotgun (WGS) entry which is preliminary data.</text>
</comment>
<feature type="binding site" evidence="3">
    <location>
        <position position="99"/>
    </location>
    <ligand>
        <name>Zn(2+)</name>
        <dbReference type="ChEBI" id="CHEBI:29105"/>
    </ligand>
</feature>
<dbReference type="PANTHER" id="PTHR42742:SF3">
    <property type="entry name" value="FRUCTOKINASE"/>
    <property type="match status" value="1"/>
</dbReference>
<name>A0A2M8P3F9_9CHLR</name>
<proteinExistence type="predicted"/>
<dbReference type="SUPFAM" id="SSF51182">
    <property type="entry name" value="RmlC-like cupins"/>
    <property type="match status" value="1"/>
</dbReference>
<reference evidence="6 7" key="1">
    <citation type="submission" date="2017-11" db="EMBL/GenBank/DDBJ databases">
        <title>Evolution of Phototrophy in the Chloroflexi Phylum Driven by Horizontal Gene Transfer.</title>
        <authorList>
            <person name="Ward L.M."/>
            <person name="Hemp J."/>
            <person name="Shih P.M."/>
            <person name="Mcglynn S.E."/>
            <person name="Fischer W."/>
        </authorList>
    </citation>
    <scope>NUCLEOTIDE SEQUENCE [LARGE SCALE GENOMIC DNA]</scope>
    <source>
        <strain evidence="6">CP2_2F</strain>
    </source>
</reference>
<dbReference type="GO" id="GO:0004476">
    <property type="term" value="F:mannose-6-phosphate isomerase activity"/>
    <property type="evidence" value="ECO:0007669"/>
    <property type="project" value="InterPro"/>
</dbReference>
<dbReference type="AlphaFoldDB" id="A0A2M8P3F9"/>
<evidence type="ECO:0000256" key="4">
    <source>
        <dbReference type="PIRSR" id="PIRSR036894-2"/>
    </source>
</evidence>
<feature type="binding site" evidence="3">
    <location>
        <position position="117"/>
    </location>
    <ligand>
        <name>Zn(2+)</name>
        <dbReference type="ChEBI" id="CHEBI:29105"/>
    </ligand>
</feature>
<dbReference type="InterPro" id="IPR014628">
    <property type="entry name" value="Man6P_isomerase_Firm_short"/>
</dbReference>
<feature type="active site" evidence="4">
    <location>
        <position position="195"/>
    </location>
</feature>
<dbReference type="Proteomes" id="UP000228921">
    <property type="component" value="Unassembled WGS sequence"/>
</dbReference>
<dbReference type="Pfam" id="PF20511">
    <property type="entry name" value="PMI_typeI_cat"/>
    <property type="match status" value="1"/>
</dbReference>
<keyword evidence="2 3" id="KW-0862">Zinc</keyword>
<keyword evidence="6" id="KW-0413">Isomerase</keyword>
<evidence type="ECO:0000313" key="6">
    <source>
        <dbReference type="EMBL" id="PJF32086.1"/>
    </source>
</evidence>
<accession>A0A2M8P3F9</accession>
<evidence type="ECO:0000313" key="7">
    <source>
        <dbReference type="Proteomes" id="UP000228921"/>
    </source>
</evidence>
<dbReference type="CDD" id="cd07010">
    <property type="entry name" value="cupin_PMI_type_I_N_bac"/>
    <property type="match status" value="1"/>
</dbReference>
<sequence>MAEKVYPLLFEPSLHVKVWGGRQLADRLGKHLPTDEPYGESWEIFWRNHIANGVQRGKLLGQLIQEQPLALTGRAEADAEFPLLIKFIDAQDWLSVQVHPDDSLAMALEGEPRGKTECWYIVDAAPDAQIIYGFSQPTDAETFRRAIAEGRAREYLQFVPVSAGDFIFVPAGTMHAIGAGVLLYELQQTSDTTYRVYDWDRLGLDGKPRPLHLEKALRCTRFEVPSSAKVPYEECEIAAGVHHAPLIDGQYFRLARYRLNAGAHWRVVQIGRAHLLSVIQGALALQTDEGAEQLNIQRGTSVFVPASLSFTMQALGTQPTQVLIAAESS</sequence>
<evidence type="ECO:0000259" key="5">
    <source>
        <dbReference type="Pfam" id="PF20511"/>
    </source>
</evidence>
<keyword evidence="1 3" id="KW-0479">Metal-binding</keyword>
<evidence type="ECO:0000256" key="2">
    <source>
        <dbReference type="ARBA" id="ARBA00022833"/>
    </source>
</evidence>
<feature type="binding site" evidence="3">
    <location>
        <position position="175"/>
    </location>
    <ligand>
        <name>Zn(2+)</name>
        <dbReference type="ChEBI" id="CHEBI:29105"/>
    </ligand>
</feature>
<feature type="domain" description="Phosphomannose isomerase type I catalytic" evidence="5">
    <location>
        <begin position="11"/>
        <end position="108"/>
    </location>
</feature>
<dbReference type="PANTHER" id="PTHR42742">
    <property type="entry name" value="TRANSCRIPTIONAL REPRESSOR MPRA"/>
    <property type="match status" value="1"/>
</dbReference>
<dbReference type="InterPro" id="IPR046457">
    <property type="entry name" value="PMI_typeI_cat"/>
</dbReference>
<gene>
    <name evidence="6" type="ORF">CUN51_00205</name>
</gene>
<dbReference type="GO" id="GO:0008270">
    <property type="term" value="F:zinc ion binding"/>
    <property type="evidence" value="ECO:0007669"/>
    <property type="project" value="InterPro"/>
</dbReference>
<dbReference type="GO" id="GO:0005975">
    <property type="term" value="P:carbohydrate metabolic process"/>
    <property type="evidence" value="ECO:0007669"/>
    <property type="project" value="InterPro"/>
</dbReference>
<evidence type="ECO:0000256" key="1">
    <source>
        <dbReference type="ARBA" id="ARBA00022723"/>
    </source>
</evidence>
<dbReference type="EMBL" id="PGTK01000001">
    <property type="protein sequence ID" value="PJF32086.1"/>
    <property type="molecule type" value="Genomic_DNA"/>
</dbReference>
<dbReference type="PIRSF" id="PIRSF036894">
    <property type="entry name" value="PMI_Firm_short"/>
    <property type="match status" value="1"/>
</dbReference>
<organism evidence="6 7">
    <name type="scientific">Candidatus Thermofonsia Clade 1 bacterium</name>
    <dbReference type="NCBI Taxonomy" id="2364210"/>
    <lineage>
        <taxon>Bacteria</taxon>
        <taxon>Bacillati</taxon>
        <taxon>Chloroflexota</taxon>
        <taxon>Candidatus Thermofontia</taxon>
        <taxon>Candidatus Thermofonsia Clade 1</taxon>
    </lineage>
</organism>
<dbReference type="InterPro" id="IPR011051">
    <property type="entry name" value="RmlC_Cupin_sf"/>
</dbReference>
<protein>
    <submittedName>
        <fullName evidence="6">Mannose-6-phosphate isomerase</fullName>
    </submittedName>
</protein>
<evidence type="ECO:0000256" key="3">
    <source>
        <dbReference type="PIRSR" id="PIRSR036894-1"/>
    </source>
</evidence>
<dbReference type="Gene3D" id="2.60.120.10">
    <property type="entry name" value="Jelly Rolls"/>
    <property type="match status" value="2"/>
</dbReference>
<dbReference type="InterPro" id="IPR014710">
    <property type="entry name" value="RmlC-like_jellyroll"/>
</dbReference>